<dbReference type="Proteomes" id="UP000063147">
    <property type="component" value="Chromosome"/>
</dbReference>
<keyword evidence="1" id="KW-1133">Transmembrane helix</keyword>
<evidence type="ECO:0000313" key="3">
    <source>
        <dbReference type="Proteomes" id="UP000063147"/>
    </source>
</evidence>
<organism evidence="2">
    <name type="scientific">Fusobacterium animalis</name>
    <dbReference type="NCBI Taxonomy" id="76859"/>
    <lineage>
        <taxon>Bacteria</taxon>
        <taxon>Fusobacteriati</taxon>
        <taxon>Fusobacteriota</taxon>
        <taxon>Fusobacteriia</taxon>
        <taxon>Fusobacteriales</taxon>
        <taxon>Fusobacteriaceae</taxon>
        <taxon>Fusobacterium</taxon>
    </lineage>
</organism>
<feature type="transmembrane region" description="Helical" evidence="1">
    <location>
        <begin position="215"/>
        <end position="236"/>
    </location>
</feature>
<dbReference type="PATRIC" id="fig|76859.3.peg.1263"/>
<feature type="transmembrane region" description="Helical" evidence="1">
    <location>
        <begin position="70"/>
        <end position="87"/>
    </location>
</feature>
<feature type="transmembrane region" description="Helical" evidence="1">
    <location>
        <begin position="243"/>
        <end position="260"/>
    </location>
</feature>
<dbReference type="EMBL" id="CP012713">
    <property type="protein sequence ID" value="ALF17804.1"/>
    <property type="molecule type" value="Genomic_DNA"/>
</dbReference>
<name>A0A0M4RKF3_9FUSO</name>
<feature type="transmembrane region" description="Helical" evidence="1">
    <location>
        <begin position="42"/>
        <end position="58"/>
    </location>
</feature>
<protein>
    <submittedName>
        <fullName evidence="2">Uncharacterized protein</fullName>
    </submittedName>
</protein>
<feature type="transmembrane region" description="Helical" evidence="1">
    <location>
        <begin position="122"/>
        <end position="141"/>
    </location>
</feature>
<feature type="transmembrane region" description="Helical" evidence="1">
    <location>
        <begin position="190"/>
        <end position="209"/>
    </location>
</feature>
<evidence type="ECO:0000256" key="1">
    <source>
        <dbReference type="SAM" id="Phobius"/>
    </source>
</evidence>
<dbReference type="RefSeq" id="WP_060676186.1">
    <property type="nucleotide sequence ID" value="NZ_CP085045.1"/>
</dbReference>
<feature type="transmembrane region" description="Helical" evidence="1">
    <location>
        <begin position="93"/>
        <end position="115"/>
    </location>
</feature>
<sequence length="312" mass="38218">MTYILKKLNQRVMVKMRKNSLLLIFHLVGSFYLIQTSQIEKFVLILLLQGIFIFFEYKNSKEDVYIQEKYFVFYILLFMFLTQKIIFDSFLLIFCMMLGIYFTFSIIISFLYLILKEKKIDIFYLVATFIYFALFCLIIFIEDLKIYMNSDEFYYFIYYIYSFLLCFLLKKNIEQRNPHIDTIKTHKFDIYLLVFISFNIFFIWLLLYIESSYQNYYLFYVYVFVILSIVICQNFIYLKSSKFFKFALTILIFLIIIFFINKKNYYVLIDQNIIKNIKIFLVLYIIILPLIIPLNIYSSFNSSELYKKEREE</sequence>
<feature type="transmembrane region" description="Helical" evidence="1">
    <location>
        <begin position="280"/>
        <end position="300"/>
    </location>
</feature>
<keyword evidence="1" id="KW-0812">Transmembrane</keyword>
<dbReference type="AlphaFoldDB" id="A0A0M4RKF3"/>
<keyword evidence="1" id="KW-0472">Membrane</keyword>
<accession>A0A0M4RKF3</accession>
<gene>
    <name evidence="2" type="ORF">RN98_06310</name>
</gene>
<evidence type="ECO:0000313" key="2">
    <source>
        <dbReference type="EMBL" id="ALF17804.1"/>
    </source>
</evidence>
<feature type="transmembrane region" description="Helical" evidence="1">
    <location>
        <begin position="153"/>
        <end position="169"/>
    </location>
</feature>
<feature type="transmembrane region" description="Helical" evidence="1">
    <location>
        <begin position="20"/>
        <end position="36"/>
    </location>
</feature>
<proteinExistence type="predicted"/>
<reference evidence="2 3" key="1">
    <citation type="submission" date="2015-09" db="EMBL/GenBank/DDBJ databases">
        <authorList>
            <person name="Jackson K.R."/>
            <person name="Lunt B.L."/>
            <person name="Fisher J.N.B."/>
            <person name="Gardner A.V."/>
            <person name="Bailey M.E."/>
            <person name="Deus L.M."/>
            <person name="Earl A.S."/>
            <person name="Gibby P.D."/>
            <person name="Hartmann K.A."/>
            <person name="Liu J.E."/>
            <person name="Manci A.M."/>
            <person name="Nielsen D.A."/>
            <person name="Solomon M.B."/>
            <person name="Breakwell D.P."/>
            <person name="Burnett S.H."/>
            <person name="Grose J.H."/>
        </authorList>
    </citation>
    <scope>NUCLEOTIDE SEQUENCE [LARGE SCALE GENOMIC DNA]</scope>
    <source>
        <strain evidence="2 3">KCOM 1279</strain>
    </source>
</reference>